<reference evidence="1 2" key="1">
    <citation type="submission" date="2020-08" db="EMBL/GenBank/DDBJ databases">
        <title>Genomic Encyclopedia of Type Strains, Phase IV (KMG-IV): sequencing the most valuable type-strain genomes for metagenomic binning, comparative biology and taxonomic classification.</title>
        <authorList>
            <person name="Goeker M."/>
        </authorList>
    </citation>
    <scope>NUCLEOTIDE SEQUENCE [LARGE SCALE GENOMIC DNA]</scope>
    <source>
        <strain evidence="1 2">DSM 100774</strain>
    </source>
</reference>
<comment type="caution">
    <text evidence="1">The sequence shown here is derived from an EMBL/GenBank/DDBJ whole genome shotgun (WGS) entry which is preliminary data.</text>
</comment>
<sequence>MNYLLKISKNSIILLQKGYTPKSKPDAMNMMALSLSKRDTIYDIAGKSLT</sequence>
<dbReference type="Proteomes" id="UP000532273">
    <property type="component" value="Unassembled WGS sequence"/>
</dbReference>
<dbReference type="AlphaFoldDB" id="A0A7W6P5U3"/>
<dbReference type="RefSeq" id="WP_183763925.1">
    <property type="nucleotide sequence ID" value="NZ_BMHZ01000001.1"/>
</dbReference>
<proteinExistence type="predicted"/>
<protein>
    <submittedName>
        <fullName evidence="1">Uncharacterized protein</fullName>
    </submittedName>
</protein>
<evidence type="ECO:0000313" key="1">
    <source>
        <dbReference type="EMBL" id="MBB4108397.1"/>
    </source>
</evidence>
<gene>
    <name evidence="1" type="ORF">GGQ60_002378</name>
</gene>
<name>A0A7W6P5U3_9SPHI</name>
<organism evidence="1 2">
    <name type="scientific">Pedobacter zeae</name>
    <dbReference type="NCBI Taxonomy" id="1737356"/>
    <lineage>
        <taxon>Bacteria</taxon>
        <taxon>Pseudomonadati</taxon>
        <taxon>Bacteroidota</taxon>
        <taxon>Sphingobacteriia</taxon>
        <taxon>Sphingobacteriales</taxon>
        <taxon>Sphingobacteriaceae</taxon>
        <taxon>Pedobacter</taxon>
    </lineage>
</organism>
<dbReference type="EMBL" id="JACIEF010000002">
    <property type="protein sequence ID" value="MBB4108397.1"/>
    <property type="molecule type" value="Genomic_DNA"/>
</dbReference>
<evidence type="ECO:0000313" key="2">
    <source>
        <dbReference type="Proteomes" id="UP000532273"/>
    </source>
</evidence>
<accession>A0A7W6P5U3</accession>